<sequence length="116" mass="12509">MSEDTELKKEEDPEEEPIEEPVPVPALALAPAPTQTAAPAPKDVEMVDPTDLPSLPIQLPPSEFLDMVAAFVPPPLIGALAVEPLGMYIPDMLMEDLIPLIAPITSLMDGFLARRQ</sequence>
<evidence type="ECO:0000313" key="3">
    <source>
        <dbReference type="Proteomes" id="UP001359559"/>
    </source>
</evidence>
<gene>
    <name evidence="2" type="ORF">RJT34_12624</name>
</gene>
<comment type="caution">
    <text evidence="2">The sequence shown here is derived from an EMBL/GenBank/DDBJ whole genome shotgun (WGS) entry which is preliminary data.</text>
</comment>
<dbReference type="Proteomes" id="UP001359559">
    <property type="component" value="Unassembled WGS sequence"/>
</dbReference>
<feature type="compositionally biased region" description="Low complexity" evidence="1">
    <location>
        <begin position="25"/>
        <end position="41"/>
    </location>
</feature>
<proteinExistence type="predicted"/>
<accession>A0AAN9JM45</accession>
<protein>
    <submittedName>
        <fullName evidence="2">Uncharacterized protein</fullName>
    </submittedName>
</protein>
<keyword evidence="3" id="KW-1185">Reference proteome</keyword>
<dbReference type="AlphaFoldDB" id="A0AAN9JM45"/>
<organism evidence="2 3">
    <name type="scientific">Clitoria ternatea</name>
    <name type="common">Butterfly pea</name>
    <dbReference type="NCBI Taxonomy" id="43366"/>
    <lineage>
        <taxon>Eukaryota</taxon>
        <taxon>Viridiplantae</taxon>
        <taxon>Streptophyta</taxon>
        <taxon>Embryophyta</taxon>
        <taxon>Tracheophyta</taxon>
        <taxon>Spermatophyta</taxon>
        <taxon>Magnoliopsida</taxon>
        <taxon>eudicotyledons</taxon>
        <taxon>Gunneridae</taxon>
        <taxon>Pentapetalae</taxon>
        <taxon>rosids</taxon>
        <taxon>fabids</taxon>
        <taxon>Fabales</taxon>
        <taxon>Fabaceae</taxon>
        <taxon>Papilionoideae</taxon>
        <taxon>50 kb inversion clade</taxon>
        <taxon>NPAAA clade</taxon>
        <taxon>indigoferoid/millettioid clade</taxon>
        <taxon>Phaseoleae</taxon>
        <taxon>Clitoria</taxon>
    </lineage>
</organism>
<dbReference type="EMBL" id="JAYKXN010000003">
    <property type="protein sequence ID" value="KAK7301750.1"/>
    <property type="molecule type" value="Genomic_DNA"/>
</dbReference>
<evidence type="ECO:0000313" key="2">
    <source>
        <dbReference type="EMBL" id="KAK7301750.1"/>
    </source>
</evidence>
<feature type="compositionally biased region" description="Basic and acidic residues" evidence="1">
    <location>
        <begin position="1"/>
        <end position="11"/>
    </location>
</feature>
<name>A0AAN9JM45_CLITE</name>
<reference evidence="2 3" key="1">
    <citation type="submission" date="2024-01" db="EMBL/GenBank/DDBJ databases">
        <title>The genomes of 5 underutilized Papilionoideae crops provide insights into root nodulation and disease resistance.</title>
        <authorList>
            <person name="Yuan L."/>
        </authorList>
    </citation>
    <scope>NUCLEOTIDE SEQUENCE [LARGE SCALE GENOMIC DNA]</scope>
    <source>
        <strain evidence="2">LY-2023</strain>
        <tissue evidence="2">Leaf</tissue>
    </source>
</reference>
<evidence type="ECO:0000256" key="1">
    <source>
        <dbReference type="SAM" id="MobiDB-lite"/>
    </source>
</evidence>
<feature type="region of interest" description="Disordered" evidence="1">
    <location>
        <begin position="1"/>
        <end position="49"/>
    </location>
</feature>